<keyword evidence="1" id="KW-0863">Zinc-finger</keyword>
<proteinExistence type="predicted"/>
<name>A0A7U2FGY9_PHANO</name>
<dbReference type="GO" id="GO:0008270">
    <property type="term" value="F:zinc ion binding"/>
    <property type="evidence" value="ECO:0007669"/>
    <property type="project" value="UniProtKB-KW"/>
</dbReference>
<feature type="compositionally biased region" description="Acidic residues" evidence="2">
    <location>
        <begin position="159"/>
        <end position="168"/>
    </location>
</feature>
<dbReference type="Proteomes" id="UP000663193">
    <property type="component" value="Chromosome 18"/>
</dbReference>
<dbReference type="PROSITE" id="PS50158">
    <property type="entry name" value="ZF_CCHC"/>
    <property type="match status" value="1"/>
</dbReference>
<dbReference type="SUPFAM" id="SSF57756">
    <property type="entry name" value="Retrovirus zinc finger-like domains"/>
    <property type="match status" value="1"/>
</dbReference>
<dbReference type="AlphaFoldDB" id="A0A7U2FGY9"/>
<keyword evidence="1" id="KW-0479">Metal-binding</keyword>
<feature type="compositionally biased region" description="Basic and acidic residues" evidence="2">
    <location>
        <begin position="175"/>
        <end position="192"/>
    </location>
</feature>
<dbReference type="GO" id="GO:0003676">
    <property type="term" value="F:nucleic acid binding"/>
    <property type="evidence" value="ECO:0007669"/>
    <property type="project" value="InterPro"/>
</dbReference>
<dbReference type="InterPro" id="IPR001878">
    <property type="entry name" value="Znf_CCHC"/>
</dbReference>
<feature type="region of interest" description="Disordered" evidence="2">
    <location>
        <begin position="108"/>
        <end position="258"/>
    </location>
</feature>
<feature type="compositionally biased region" description="Acidic residues" evidence="2">
    <location>
        <begin position="113"/>
        <end position="125"/>
    </location>
</feature>
<gene>
    <name evidence="4" type="ORF">JI435_110180</name>
</gene>
<keyword evidence="5" id="KW-1185">Reference proteome</keyword>
<evidence type="ECO:0000256" key="1">
    <source>
        <dbReference type="PROSITE-ProRule" id="PRU00047"/>
    </source>
</evidence>
<feature type="compositionally biased region" description="Basic residues" evidence="2">
    <location>
        <begin position="128"/>
        <end position="140"/>
    </location>
</feature>
<dbReference type="OrthoDB" id="427960at2759"/>
<feature type="compositionally biased region" description="Polar residues" evidence="2">
    <location>
        <begin position="1"/>
        <end position="13"/>
    </location>
</feature>
<sequence>MASNTPKTMSSRLMTMKFMQRSAHKATASSPKTPNGPPSKRARLSNGRSAPGTPDQEIIQSAIDLEEKKRQEALDKAAQHSGETKWVLSFTDPLAGKRQESLQVQHAGFAEIDAADESDEDEEEVQPIRKKYGGGIKRKDKPIAFEKAEQSEGEISSSSEDEDYDSDDPTAALIRETRREVAAEHRKPRDAQPTHNYDSPGKPRRDQNGEVNIRGLTSLSGQPRDQPECFQCGQKGHMKSDCPKGRGSAGRGRGRGRK</sequence>
<dbReference type="EMBL" id="CP069040">
    <property type="protein sequence ID" value="QRD05099.1"/>
    <property type="molecule type" value="Genomic_DNA"/>
</dbReference>
<organism evidence="4 5">
    <name type="scientific">Phaeosphaeria nodorum (strain SN15 / ATCC MYA-4574 / FGSC 10173)</name>
    <name type="common">Glume blotch fungus</name>
    <name type="synonym">Parastagonospora nodorum</name>
    <dbReference type="NCBI Taxonomy" id="321614"/>
    <lineage>
        <taxon>Eukaryota</taxon>
        <taxon>Fungi</taxon>
        <taxon>Dikarya</taxon>
        <taxon>Ascomycota</taxon>
        <taxon>Pezizomycotina</taxon>
        <taxon>Dothideomycetes</taxon>
        <taxon>Pleosporomycetidae</taxon>
        <taxon>Pleosporales</taxon>
        <taxon>Pleosporineae</taxon>
        <taxon>Phaeosphaeriaceae</taxon>
        <taxon>Parastagonospora</taxon>
    </lineage>
</organism>
<dbReference type="OMA" id="RPVRMQF"/>
<evidence type="ECO:0000259" key="3">
    <source>
        <dbReference type="PROSITE" id="PS50158"/>
    </source>
</evidence>
<protein>
    <recommendedName>
        <fullName evidence="3">CCHC-type domain-containing protein</fullName>
    </recommendedName>
</protein>
<dbReference type="InterPro" id="IPR036875">
    <property type="entry name" value="Znf_CCHC_sf"/>
</dbReference>
<dbReference type="Gene3D" id="4.10.60.10">
    <property type="entry name" value="Zinc finger, CCHC-type"/>
    <property type="match status" value="1"/>
</dbReference>
<dbReference type="SMART" id="SM00343">
    <property type="entry name" value="ZnF_C2HC"/>
    <property type="match status" value="1"/>
</dbReference>
<feature type="region of interest" description="Disordered" evidence="2">
    <location>
        <begin position="1"/>
        <end position="57"/>
    </location>
</feature>
<reference evidence="5" key="1">
    <citation type="journal article" date="2021" name="BMC Genomics">
        <title>Chromosome-level genome assembly and manually-curated proteome of model necrotroph Parastagonospora nodorum Sn15 reveals a genome-wide trove of candidate effector homologs, and redundancy of virulence-related functions within an accessory chromosome.</title>
        <authorList>
            <person name="Bertazzoni S."/>
            <person name="Jones D.A.B."/>
            <person name="Phan H.T."/>
            <person name="Tan K.-C."/>
            <person name="Hane J.K."/>
        </authorList>
    </citation>
    <scope>NUCLEOTIDE SEQUENCE [LARGE SCALE GENOMIC DNA]</scope>
    <source>
        <strain evidence="5">SN15 / ATCC MYA-4574 / FGSC 10173)</strain>
    </source>
</reference>
<feature type="domain" description="CCHC-type" evidence="3">
    <location>
        <begin position="229"/>
        <end position="244"/>
    </location>
</feature>
<dbReference type="KEGG" id="pno:SNOG_11018"/>
<feature type="compositionally biased region" description="Basic and acidic residues" evidence="2">
    <location>
        <begin position="141"/>
        <end position="150"/>
    </location>
</feature>
<evidence type="ECO:0000313" key="5">
    <source>
        <dbReference type="Proteomes" id="UP000663193"/>
    </source>
</evidence>
<evidence type="ECO:0000256" key="2">
    <source>
        <dbReference type="SAM" id="MobiDB-lite"/>
    </source>
</evidence>
<evidence type="ECO:0000313" key="4">
    <source>
        <dbReference type="EMBL" id="QRD05099.1"/>
    </source>
</evidence>
<dbReference type="RefSeq" id="XP_001801270.1">
    <property type="nucleotide sequence ID" value="XM_001801218.1"/>
</dbReference>
<keyword evidence="1" id="KW-0862">Zinc</keyword>
<accession>A0A7U2FGY9</accession>
<dbReference type="VEuPathDB" id="FungiDB:JI435_110180"/>
<dbReference type="Pfam" id="PF00098">
    <property type="entry name" value="zf-CCHC"/>
    <property type="match status" value="1"/>
</dbReference>